<dbReference type="PANTHER" id="PTHR15549">
    <property type="entry name" value="PAIRED IMMUNOGLOBULIN-LIKE TYPE 2 RECEPTOR"/>
    <property type="match status" value="1"/>
</dbReference>
<dbReference type="GO" id="GO:0071944">
    <property type="term" value="C:cell periphery"/>
    <property type="evidence" value="ECO:0007669"/>
    <property type="project" value="UniProtKB-ARBA"/>
</dbReference>
<keyword evidence="3 6" id="KW-1133">Transmembrane helix</keyword>
<evidence type="ECO:0000256" key="4">
    <source>
        <dbReference type="ARBA" id="ARBA00023136"/>
    </source>
</evidence>
<dbReference type="PANTHER" id="PTHR15549:SF30">
    <property type="entry name" value="MID2 DOMAIN-CONTAINING PROTEIN"/>
    <property type="match status" value="1"/>
</dbReference>
<accession>A0AAN6K0P5</accession>
<feature type="region of interest" description="Disordered" evidence="5">
    <location>
        <begin position="320"/>
        <end position="415"/>
    </location>
</feature>
<organism evidence="7 8">
    <name type="scientific">Friedmanniomyces endolithicus</name>
    <dbReference type="NCBI Taxonomy" id="329885"/>
    <lineage>
        <taxon>Eukaryota</taxon>
        <taxon>Fungi</taxon>
        <taxon>Dikarya</taxon>
        <taxon>Ascomycota</taxon>
        <taxon>Pezizomycotina</taxon>
        <taxon>Dothideomycetes</taxon>
        <taxon>Dothideomycetidae</taxon>
        <taxon>Mycosphaerellales</taxon>
        <taxon>Teratosphaeriaceae</taxon>
        <taxon>Friedmanniomyces</taxon>
    </lineage>
</organism>
<feature type="compositionally biased region" description="Polar residues" evidence="5">
    <location>
        <begin position="385"/>
        <end position="407"/>
    </location>
</feature>
<keyword evidence="8" id="KW-1185">Reference proteome</keyword>
<evidence type="ECO:0000313" key="8">
    <source>
        <dbReference type="Proteomes" id="UP001175353"/>
    </source>
</evidence>
<keyword evidence="4 6" id="KW-0472">Membrane</keyword>
<keyword evidence="2 6" id="KW-0812">Transmembrane</keyword>
<reference evidence="7" key="1">
    <citation type="submission" date="2023-06" db="EMBL/GenBank/DDBJ databases">
        <title>Black Yeasts Isolated from many extreme environments.</title>
        <authorList>
            <person name="Coleine C."/>
            <person name="Stajich J.E."/>
            <person name="Selbmann L."/>
        </authorList>
    </citation>
    <scope>NUCLEOTIDE SEQUENCE</scope>
    <source>
        <strain evidence="7">CCFEE 5200</strain>
    </source>
</reference>
<proteinExistence type="predicted"/>
<comment type="subcellular location">
    <subcellularLocation>
        <location evidence="1">Membrane</location>
        <topology evidence="1">Single-pass membrane protein</topology>
    </subcellularLocation>
</comment>
<dbReference type="InterPro" id="IPR051694">
    <property type="entry name" value="Immunoregulatory_rcpt-like"/>
</dbReference>
<evidence type="ECO:0000256" key="3">
    <source>
        <dbReference type="ARBA" id="ARBA00022989"/>
    </source>
</evidence>
<gene>
    <name evidence="7" type="ORF">LTR91_020901</name>
</gene>
<evidence type="ECO:0000313" key="7">
    <source>
        <dbReference type="EMBL" id="KAK0959329.1"/>
    </source>
</evidence>
<dbReference type="EMBL" id="JAUJLE010000356">
    <property type="protein sequence ID" value="KAK0959329.1"/>
    <property type="molecule type" value="Genomic_DNA"/>
</dbReference>
<sequence length="523" mass="55784">MAFFAFSTSARVVWMLEQFDPNDKSIATAAGLAARANNDPQTACGPVFPAAFTCPPSTQCLALNSSASVKSVLCCPAGQDCRVVQPVSCNRDLQNATLYQASAPVPAAAIVGTPASSVASSTTPGATVPTTTSPSSSSSPTATDAAALAAGVGSGSHSKFSGSSLAIGLITGIFLGAIIAGLLFWILARRARSRVSYANEKQSPRDTLTDLTTISRRPTLHGRSISEPIAHPDADGRTEFLRTTPPRFPDGTGVNMGYSVEVQASGTAPRTPARTPKAVKALFSRSPFMTQTPASPASTQPPLPAHLKRGTLSFAVSPARALKKQKSMHSLRRRMTDTSRSGNWRTRPDGSRSGSQETIQVLMPSNEPYTPDQRPQPRSEAPATLESTVYQPHDSVTSWRTTDTPQAAMSKPTPAQYASSSRFVSNSFPSHSSPLRPPALLPESLAFTICPYFRDFITTANGLLRALLLTHLAKARCFAESCQAARLESRPRTTALTPHTGRYTLDQKASVLHQHQHVGFRRR</sequence>
<dbReference type="GO" id="GO:0016020">
    <property type="term" value="C:membrane"/>
    <property type="evidence" value="ECO:0007669"/>
    <property type="project" value="UniProtKB-SubCell"/>
</dbReference>
<dbReference type="Proteomes" id="UP001175353">
    <property type="component" value="Unassembled WGS sequence"/>
</dbReference>
<evidence type="ECO:0000256" key="5">
    <source>
        <dbReference type="SAM" id="MobiDB-lite"/>
    </source>
</evidence>
<dbReference type="AlphaFoldDB" id="A0AAN6K0P5"/>
<comment type="caution">
    <text evidence="7">The sequence shown here is derived from an EMBL/GenBank/DDBJ whole genome shotgun (WGS) entry which is preliminary data.</text>
</comment>
<name>A0AAN6K0P5_9PEZI</name>
<feature type="transmembrane region" description="Helical" evidence="6">
    <location>
        <begin position="165"/>
        <end position="187"/>
    </location>
</feature>
<evidence type="ECO:0000256" key="6">
    <source>
        <dbReference type="SAM" id="Phobius"/>
    </source>
</evidence>
<feature type="region of interest" description="Disordered" evidence="5">
    <location>
        <begin position="117"/>
        <end position="142"/>
    </location>
</feature>
<feature type="compositionally biased region" description="Basic residues" evidence="5">
    <location>
        <begin position="321"/>
        <end position="333"/>
    </location>
</feature>
<protein>
    <submittedName>
        <fullName evidence="7">Uncharacterized protein</fullName>
    </submittedName>
</protein>
<evidence type="ECO:0000256" key="1">
    <source>
        <dbReference type="ARBA" id="ARBA00004167"/>
    </source>
</evidence>
<evidence type="ECO:0000256" key="2">
    <source>
        <dbReference type="ARBA" id="ARBA00022692"/>
    </source>
</evidence>